<reference evidence="2 3" key="2">
    <citation type="submission" date="2018-11" db="EMBL/GenBank/DDBJ databases">
        <authorList>
            <consortium name="Pathogen Informatics"/>
        </authorList>
    </citation>
    <scope>NUCLEOTIDE SEQUENCE [LARGE SCALE GENOMIC DNA]</scope>
</reference>
<accession>A0A0N4XH15</accession>
<evidence type="ECO:0000313" key="2">
    <source>
        <dbReference type="EMBL" id="VDL65406.1"/>
    </source>
</evidence>
<feature type="transmembrane region" description="Helical" evidence="1">
    <location>
        <begin position="58"/>
        <end position="80"/>
    </location>
</feature>
<dbReference type="AlphaFoldDB" id="A0A0N4XH15"/>
<keyword evidence="1" id="KW-0472">Membrane</keyword>
<sequence length="147" mass="17104">MLLFSQQELGSYAQELQSKARDVLFGVRHLRLCFGGAVSGMLISYWNDSEVRNSNAGISRPMLVVFACLWIFIIYAVIIIERYCDYSRTLKLLQRRIGVNVEVFKERVFGTPPLKEFHRMEHPRCSQMSDSLLENIFDDYEPEPALY</sequence>
<gene>
    <name evidence="2" type="ORF">NBR_LOCUS1817</name>
</gene>
<keyword evidence="1" id="KW-1133">Transmembrane helix</keyword>
<protein>
    <submittedName>
        <fullName evidence="2 4">Uncharacterized protein</fullName>
    </submittedName>
</protein>
<reference evidence="4" key="1">
    <citation type="submission" date="2017-02" db="UniProtKB">
        <authorList>
            <consortium name="WormBaseParasite"/>
        </authorList>
    </citation>
    <scope>IDENTIFICATION</scope>
</reference>
<dbReference type="Proteomes" id="UP000271162">
    <property type="component" value="Unassembled WGS sequence"/>
</dbReference>
<feature type="transmembrane region" description="Helical" evidence="1">
    <location>
        <begin position="29"/>
        <end position="46"/>
    </location>
</feature>
<keyword evidence="1" id="KW-0812">Transmembrane</keyword>
<name>A0A0N4XH15_NIPBR</name>
<dbReference type="EMBL" id="UYSL01001661">
    <property type="protein sequence ID" value="VDL65406.1"/>
    <property type="molecule type" value="Genomic_DNA"/>
</dbReference>
<keyword evidence="3" id="KW-1185">Reference proteome</keyword>
<evidence type="ECO:0000313" key="3">
    <source>
        <dbReference type="Proteomes" id="UP000271162"/>
    </source>
</evidence>
<dbReference type="WBParaSite" id="NBR_0000181701-mRNA-1">
    <property type="protein sequence ID" value="NBR_0000181701-mRNA-1"/>
    <property type="gene ID" value="NBR_0000181701"/>
</dbReference>
<organism evidence="4">
    <name type="scientific">Nippostrongylus brasiliensis</name>
    <name type="common">Rat hookworm</name>
    <dbReference type="NCBI Taxonomy" id="27835"/>
    <lineage>
        <taxon>Eukaryota</taxon>
        <taxon>Metazoa</taxon>
        <taxon>Ecdysozoa</taxon>
        <taxon>Nematoda</taxon>
        <taxon>Chromadorea</taxon>
        <taxon>Rhabditida</taxon>
        <taxon>Rhabditina</taxon>
        <taxon>Rhabditomorpha</taxon>
        <taxon>Strongyloidea</taxon>
        <taxon>Heligmosomidae</taxon>
        <taxon>Nippostrongylus</taxon>
    </lineage>
</organism>
<evidence type="ECO:0000256" key="1">
    <source>
        <dbReference type="SAM" id="Phobius"/>
    </source>
</evidence>
<proteinExistence type="predicted"/>
<evidence type="ECO:0000313" key="4">
    <source>
        <dbReference type="WBParaSite" id="NBR_0000181701-mRNA-1"/>
    </source>
</evidence>